<keyword evidence="2" id="KW-0235">DNA replication</keyword>
<dbReference type="HAMAP" id="MF_01113">
    <property type="entry name" value="DNApol_IV"/>
    <property type="match status" value="1"/>
</dbReference>
<evidence type="ECO:0000313" key="5">
    <source>
        <dbReference type="Proteomes" id="UP001493487"/>
    </source>
</evidence>
<keyword evidence="2" id="KW-0238">DNA-binding</keyword>
<feature type="binding site" evidence="2">
    <location>
        <position position="107"/>
    </location>
    <ligand>
        <name>Mg(2+)</name>
        <dbReference type="ChEBI" id="CHEBI:18420"/>
    </ligand>
</feature>
<feature type="active site" evidence="2">
    <location>
        <position position="108"/>
    </location>
</feature>
<evidence type="ECO:0000256" key="1">
    <source>
        <dbReference type="ARBA" id="ARBA00010945"/>
    </source>
</evidence>
<dbReference type="Gene3D" id="3.30.1490.100">
    <property type="entry name" value="DNA polymerase, Y-family, little finger domain"/>
    <property type="match status" value="1"/>
</dbReference>
<dbReference type="Pfam" id="PF11799">
    <property type="entry name" value="IMS_C"/>
    <property type="match status" value="1"/>
</dbReference>
<dbReference type="GO" id="GO:0003887">
    <property type="term" value="F:DNA-directed DNA polymerase activity"/>
    <property type="evidence" value="ECO:0007669"/>
    <property type="project" value="UniProtKB-EC"/>
</dbReference>
<keyword evidence="2" id="KW-0227">DNA damage</keyword>
<dbReference type="SUPFAM" id="SSF100879">
    <property type="entry name" value="Lesion bypass DNA polymerase (Y-family), little finger domain"/>
    <property type="match status" value="1"/>
</dbReference>
<evidence type="ECO:0000313" key="4">
    <source>
        <dbReference type="EMBL" id="MEQ4483900.1"/>
    </source>
</evidence>
<dbReference type="InterPro" id="IPR017961">
    <property type="entry name" value="DNA_pol_Y-fam_little_finger"/>
</dbReference>
<protein>
    <recommendedName>
        <fullName evidence="2">DNA polymerase IV</fullName>
        <shortName evidence="2">Pol IV</shortName>
        <ecNumber evidence="2">2.7.7.7</ecNumber>
    </recommendedName>
</protein>
<dbReference type="InterPro" id="IPR050116">
    <property type="entry name" value="DNA_polymerase-Y"/>
</dbReference>
<keyword evidence="2 4" id="KW-0808">Transferase</keyword>
<keyword evidence="5" id="KW-1185">Reference proteome</keyword>
<dbReference type="EMBL" id="JASKHM010000009">
    <property type="protein sequence ID" value="MEQ4483900.1"/>
    <property type="molecule type" value="Genomic_DNA"/>
</dbReference>
<comment type="subunit">
    <text evidence="2">Monomer.</text>
</comment>
<dbReference type="SUPFAM" id="SSF56672">
    <property type="entry name" value="DNA/RNA polymerases"/>
    <property type="match status" value="1"/>
</dbReference>
<comment type="function">
    <text evidence="2">Poorly processive, error-prone DNA polymerase involved in untargeted mutagenesis. Copies undamaged DNA at stalled replication forks, which arise in vivo from mismatched or misaligned primer ends. These misaligned primers can be extended by PolIV. Exhibits no 3'-5' exonuclease (proofreading) activity. May be involved in translesional synthesis, in conjunction with the beta clamp from PolIII.</text>
</comment>
<comment type="catalytic activity">
    <reaction evidence="2">
        <text>DNA(n) + a 2'-deoxyribonucleoside 5'-triphosphate = DNA(n+1) + diphosphate</text>
        <dbReference type="Rhea" id="RHEA:22508"/>
        <dbReference type="Rhea" id="RHEA-COMP:17339"/>
        <dbReference type="Rhea" id="RHEA-COMP:17340"/>
        <dbReference type="ChEBI" id="CHEBI:33019"/>
        <dbReference type="ChEBI" id="CHEBI:61560"/>
        <dbReference type="ChEBI" id="CHEBI:173112"/>
        <dbReference type="EC" id="2.7.7.7"/>
    </reaction>
</comment>
<keyword evidence="2" id="KW-0460">Magnesium</keyword>
<name>A0ABV1KUV5_9BACL</name>
<evidence type="ECO:0000259" key="3">
    <source>
        <dbReference type="PROSITE" id="PS50173"/>
    </source>
</evidence>
<dbReference type="Gene3D" id="3.30.70.270">
    <property type="match status" value="1"/>
</dbReference>
<dbReference type="Proteomes" id="UP001493487">
    <property type="component" value="Unassembled WGS sequence"/>
</dbReference>
<dbReference type="CDD" id="cd01700">
    <property type="entry name" value="PolY_Pol_V_umuC"/>
    <property type="match status" value="1"/>
</dbReference>
<evidence type="ECO:0000256" key="2">
    <source>
        <dbReference type="HAMAP-Rule" id="MF_01113"/>
    </source>
</evidence>
<proteinExistence type="inferred from homology"/>
<dbReference type="InterPro" id="IPR043502">
    <property type="entry name" value="DNA/RNA_pol_sf"/>
</dbReference>
<feature type="binding site" evidence="2">
    <location>
        <position position="11"/>
    </location>
    <ligand>
        <name>Mg(2+)</name>
        <dbReference type="ChEBI" id="CHEBI:18420"/>
    </ligand>
</feature>
<dbReference type="RefSeq" id="WP_232186286.1">
    <property type="nucleotide sequence ID" value="NZ_JAIOAP010000008.1"/>
</dbReference>
<dbReference type="InterPro" id="IPR022880">
    <property type="entry name" value="DNApol_IV"/>
</dbReference>
<dbReference type="PROSITE" id="PS50173">
    <property type="entry name" value="UMUC"/>
    <property type="match status" value="1"/>
</dbReference>
<keyword evidence="2 4" id="KW-0548">Nucleotidyltransferase</keyword>
<dbReference type="PANTHER" id="PTHR11076">
    <property type="entry name" value="DNA REPAIR POLYMERASE UMUC / TRANSFERASE FAMILY MEMBER"/>
    <property type="match status" value="1"/>
</dbReference>
<dbReference type="EC" id="2.7.7.7" evidence="2"/>
<keyword evidence="2" id="KW-0234">DNA repair</keyword>
<feature type="site" description="Substrate discrimination" evidence="2">
    <location>
        <position position="16"/>
    </location>
</feature>
<keyword evidence="2" id="KW-0479">Metal-binding</keyword>
<comment type="caution">
    <text evidence="4">The sequence shown here is derived from an EMBL/GenBank/DDBJ whole genome shotgun (WGS) entry which is preliminary data.</text>
</comment>
<dbReference type="Gene3D" id="3.40.1170.60">
    <property type="match status" value="1"/>
</dbReference>
<keyword evidence="2" id="KW-0515">Mutator protein</keyword>
<dbReference type="Pfam" id="PF00817">
    <property type="entry name" value="IMS"/>
    <property type="match status" value="1"/>
</dbReference>
<comment type="cofactor">
    <cofactor evidence="2">
        <name>Mg(2+)</name>
        <dbReference type="ChEBI" id="CHEBI:18420"/>
    </cofactor>
    <text evidence="2">Binds 2 magnesium ions per subunit.</text>
</comment>
<comment type="similarity">
    <text evidence="1 2">Belongs to the DNA polymerase type-Y family.</text>
</comment>
<gene>
    <name evidence="2" type="primary">dinB</name>
    <name evidence="4" type="ORF">QJS35_16000</name>
</gene>
<keyword evidence="2" id="KW-0963">Cytoplasm</keyword>
<dbReference type="InterPro" id="IPR001126">
    <property type="entry name" value="UmuC"/>
</dbReference>
<organism evidence="4 5">
    <name type="scientific">Cohnella silvisoli</name>
    <dbReference type="NCBI Taxonomy" id="2873699"/>
    <lineage>
        <taxon>Bacteria</taxon>
        <taxon>Bacillati</taxon>
        <taxon>Bacillota</taxon>
        <taxon>Bacilli</taxon>
        <taxon>Bacillales</taxon>
        <taxon>Paenibacillaceae</taxon>
        <taxon>Cohnella</taxon>
    </lineage>
</organism>
<dbReference type="PANTHER" id="PTHR11076:SF35">
    <property type="entry name" value="DNA REPAIR PROTEIN HOMOLOG YOBH"/>
    <property type="match status" value="1"/>
</dbReference>
<dbReference type="InterPro" id="IPR036775">
    <property type="entry name" value="DNA_pol_Y-fam_lit_finger_sf"/>
</dbReference>
<dbReference type="InterPro" id="IPR043128">
    <property type="entry name" value="Rev_trsase/Diguanyl_cyclase"/>
</dbReference>
<reference evidence="4 5" key="1">
    <citation type="journal article" date="2023" name="Genome Announc.">
        <title>Pan-Genome Analyses of the Genus Cohnella and Proposal of the Novel Species Cohnella silvisoli sp. nov., Isolated from Forest Soil.</title>
        <authorList>
            <person name="Wang C."/>
            <person name="Mao L."/>
            <person name="Bao G."/>
            <person name="Zhu H."/>
        </authorList>
    </citation>
    <scope>NUCLEOTIDE SEQUENCE [LARGE SCALE GENOMIC DNA]</scope>
    <source>
        <strain evidence="4 5">NL03-T5-1</strain>
    </source>
</reference>
<comment type="subcellular location">
    <subcellularLocation>
        <location evidence="2">Cytoplasm</location>
    </subcellularLocation>
</comment>
<keyword evidence="2" id="KW-0239">DNA-directed DNA polymerase</keyword>
<dbReference type="NCBIfam" id="NF002848">
    <property type="entry name" value="PRK03103.1"/>
    <property type="match status" value="1"/>
</dbReference>
<sequence>MHPKRTIFLIDGQSFYASVEKAAHPEYKNRPVAVAGDPARRSGIILAACPLAKARGVTTAERLGEALGKCPELVIIRPRMQTYITVSLLITEIFESFTELVEPFSIDEQFLDVTHSINHFGSPEEIARQIQTRVMLSTGVWSRVGIGPTKILAKTATDNFSKKRNDGVFWLGADNLEDEYWPLHVSKMFMVASRMANHFVNMGLSTIGGIARMPLGEFKKRMRQKMGRQSDIQAEYYWQTANGIDPSPVVALTRPEQKAIGHGMTLPYDYRKFEEIEVVLLELAEEVCRRSRSKGYQGRVLTVGCQGADFDRPTGFYRQMTLPDPTNITHDIAIAARRLFQEHWNGLPVRKLAINLTQLSDDSTYQLTLFDDREKLRKVEKATDGIKNRFGSASIVKASSLLRSGQASERAIKIGGHYK</sequence>
<feature type="domain" description="UmuC" evidence="3">
    <location>
        <begin position="7"/>
        <end position="158"/>
    </location>
</feature>
<accession>A0ABV1KUV5</accession>